<evidence type="ECO:0000313" key="2">
    <source>
        <dbReference type="Proteomes" id="UP000076532"/>
    </source>
</evidence>
<dbReference type="STRING" id="436010.A0A166S872"/>
<dbReference type="InterPro" id="IPR041078">
    <property type="entry name" value="Plavaka"/>
</dbReference>
<dbReference type="OrthoDB" id="2418900at2759"/>
<keyword evidence="2" id="KW-1185">Reference proteome</keyword>
<name>A0A166S872_9AGAM</name>
<dbReference type="AlphaFoldDB" id="A0A166S872"/>
<evidence type="ECO:0000313" key="1">
    <source>
        <dbReference type="EMBL" id="KZP29135.1"/>
    </source>
</evidence>
<dbReference type="Pfam" id="PF18759">
    <property type="entry name" value="Plavaka"/>
    <property type="match status" value="1"/>
</dbReference>
<reference evidence="1 2" key="1">
    <citation type="journal article" date="2016" name="Mol. Biol. Evol.">
        <title>Comparative Genomics of Early-Diverging Mushroom-Forming Fungi Provides Insights into the Origins of Lignocellulose Decay Capabilities.</title>
        <authorList>
            <person name="Nagy L.G."/>
            <person name="Riley R."/>
            <person name="Tritt A."/>
            <person name="Adam C."/>
            <person name="Daum C."/>
            <person name="Floudas D."/>
            <person name="Sun H."/>
            <person name="Yadav J.S."/>
            <person name="Pangilinan J."/>
            <person name="Larsson K.H."/>
            <person name="Matsuura K."/>
            <person name="Barry K."/>
            <person name="Labutti K."/>
            <person name="Kuo R."/>
            <person name="Ohm R.A."/>
            <person name="Bhattacharya S.S."/>
            <person name="Shirouzu T."/>
            <person name="Yoshinaga Y."/>
            <person name="Martin F.M."/>
            <person name="Grigoriev I.V."/>
            <person name="Hibbett D.S."/>
        </authorList>
    </citation>
    <scope>NUCLEOTIDE SEQUENCE [LARGE SCALE GENOMIC DNA]</scope>
    <source>
        <strain evidence="1 2">CBS 109695</strain>
    </source>
</reference>
<organism evidence="1 2">
    <name type="scientific">Athelia psychrophila</name>
    <dbReference type="NCBI Taxonomy" id="1759441"/>
    <lineage>
        <taxon>Eukaryota</taxon>
        <taxon>Fungi</taxon>
        <taxon>Dikarya</taxon>
        <taxon>Basidiomycota</taxon>
        <taxon>Agaricomycotina</taxon>
        <taxon>Agaricomycetes</taxon>
        <taxon>Agaricomycetidae</taxon>
        <taxon>Atheliales</taxon>
        <taxon>Atheliaceae</taxon>
        <taxon>Athelia</taxon>
    </lineage>
</organism>
<sequence>MTEPEGSDEWGLAEWLARSVNKTSTDEFLKLPITKKQTQPGFGSSYTFQKKLEQLPPGPGWTCDIVTSTGTPLLHTSQATHVLGQDGQPLTERHELWRRDPLECVRELIGNPAFKEYMAYVPEMAYADADAQNRMYNEMWTGDWWQNMQDRLPSGATVSPIIIASDKTTLTRFRGDKSAWPVYLTIGNIQKDVRRKPSKHATVLLGYLPISKMTHFQDEEGQRFAHYRLFHTCMCMTLEPMIEAGRIGVKMVCADGAIRHIYPILAAYVADHPEQCLIACCMENWCPRCIVPWNEHGRQQDSLLRSAAETLETLRRHQHGDDPHLFEDQGLRPIYHPFWADLPHSDIFSCITPDVLHQLHKGVFKDHVMKWCAMAMGEKELDARFQAMSNYHGLRHFSKGISTVKQWTGAEHKEMQRVFLTVIADAVDQRVYDAARGVLDFIYYAQYQAHTDITLARMQAALDIFHANKNVFVDLGIRNSPDDFNIPKLHSMMHYIQSICHMGSADGYNSESPERLHIDYAKDAYTASSKVDYIAQMTKWLSVQEAVFRHTAYIDWHISQAGFVPTDLDAMEDDGDEVEPEFDDYQQARECTSQFTSSGLAAGHGYRTAKAFPFPNTPVSRLVEDFGAVDFVPALQLFITTFIPNSLCRASSFDRVEVYKSALVILPPQHHISDLKRVHKLRAHPSIPNPDLRKEPSPSHFDTALVIVDRDAWRAGGGLSGVRAAQIRAIFRLPTQYGQFPHSLAYVEWFRPFSAMDNQTDFYRLARSTRHHRRLASVVSLDDILQGCHLAPRFGAADIRLSHLRNRDPMEECEDFLFNPYINFFLFDTLETHRTDI</sequence>
<dbReference type="EMBL" id="KV417500">
    <property type="protein sequence ID" value="KZP29135.1"/>
    <property type="molecule type" value="Genomic_DNA"/>
</dbReference>
<dbReference type="Proteomes" id="UP000076532">
    <property type="component" value="Unassembled WGS sequence"/>
</dbReference>
<protein>
    <submittedName>
        <fullName evidence="1">Uncharacterized protein</fullName>
    </submittedName>
</protein>
<proteinExistence type="predicted"/>
<accession>A0A166S872</accession>
<gene>
    <name evidence="1" type="ORF">FIBSPDRAFT_727865</name>
</gene>